<keyword evidence="2" id="KW-1185">Reference proteome</keyword>
<dbReference type="Gene3D" id="3.90.470.20">
    <property type="entry name" value="4'-phosphopantetheinyl transferase domain"/>
    <property type="match status" value="1"/>
</dbReference>
<organism evidence="1 2">
    <name type="scientific">Actinomadura bangladeshensis</name>
    <dbReference type="NCBI Taxonomy" id="453573"/>
    <lineage>
        <taxon>Bacteria</taxon>
        <taxon>Bacillati</taxon>
        <taxon>Actinomycetota</taxon>
        <taxon>Actinomycetes</taxon>
        <taxon>Streptosporangiales</taxon>
        <taxon>Thermomonosporaceae</taxon>
        <taxon>Actinomadura</taxon>
    </lineage>
</organism>
<name>A0A4R4NZB0_9ACTN</name>
<evidence type="ECO:0000313" key="1">
    <source>
        <dbReference type="EMBL" id="TDC14945.1"/>
    </source>
</evidence>
<dbReference type="EMBL" id="SMJW01000074">
    <property type="protein sequence ID" value="TDC14945.1"/>
    <property type="molecule type" value="Genomic_DNA"/>
</dbReference>
<sequence>MTGPPAGRAGISADLLPLDPARPLGVAHLPGGLTLAAVSADWLGRQPAGRVTALMARHLAAGEGDRAAAFRSAKRRTEWLAGRLAAKHAVRAHGVAHAGVRRATRAIRIAAVEGGPRAGMPVTDAPVRIGISHSGGLAVAACGPRPVGIDLELDRVLAPALVRLLRSEGAGLAGMPPTLRWACKEAVLKCFGFGLRLDTREVALTGWRPDGAFTWTAGPRLRREAAALPWPRHGWAAEIRGYAFALVW</sequence>
<comment type="caution">
    <text evidence="1">The sequence shown here is derived from an EMBL/GenBank/DDBJ whole genome shotgun (WGS) entry which is preliminary data.</text>
</comment>
<dbReference type="OrthoDB" id="9808281at2"/>
<proteinExistence type="predicted"/>
<dbReference type="RefSeq" id="WP_131939998.1">
    <property type="nucleotide sequence ID" value="NZ_BAAAMX010000054.1"/>
</dbReference>
<gene>
    <name evidence="1" type="ORF">E1284_16620</name>
</gene>
<reference evidence="1 2" key="1">
    <citation type="submission" date="2019-03" db="EMBL/GenBank/DDBJ databases">
        <title>Draft genome sequences of novel Actinobacteria.</title>
        <authorList>
            <person name="Sahin N."/>
            <person name="Ay H."/>
            <person name="Saygin H."/>
        </authorList>
    </citation>
    <scope>NUCLEOTIDE SEQUENCE [LARGE SCALE GENOMIC DNA]</scope>
    <source>
        <strain evidence="1 2">DSM 45347</strain>
    </source>
</reference>
<dbReference type="AlphaFoldDB" id="A0A4R4NZB0"/>
<dbReference type="GO" id="GO:0008897">
    <property type="term" value="F:holo-[acyl-carrier-protein] synthase activity"/>
    <property type="evidence" value="ECO:0007669"/>
    <property type="project" value="InterPro"/>
</dbReference>
<dbReference type="InterPro" id="IPR037143">
    <property type="entry name" value="4-PPantetheinyl_Trfase_dom_sf"/>
</dbReference>
<dbReference type="GO" id="GO:0000287">
    <property type="term" value="F:magnesium ion binding"/>
    <property type="evidence" value="ECO:0007669"/>
    <property type="project" value="InterPro"/>
</dbReference>
<protein>
    <submittedName>
        <fullName evidence="1">Uncharacterized protein</fullName>
    </submittedName>
</protein>
<accession>A0A4R4NZB0</accession>
<evidence type="ECO:0000313" key="2">
    <source>
        <dbReference type="Proteomes" id="UP000295431"/>
    </source>
</evidence>
<dbReference type="Proteomes" id="UP000295431">
    <property type="component" value="Unassembled WGS sequence"/>
</dbReference>
<dbReference type="SUPFAM" id="SSF56214">
    <property type="entry name" value="4'-phosphopantetheinyl transferase"/>
    <property type="match status" value="2"/>
</dbReference>